<dbReference type="AlphaFoldDB" id="A0A392S8J8"/>
<comment type="caution">
    <text evidence="2">The sequence shown here is derived from an EMBL/GenBank/DDBJ whole genome shotgun (WGS) entry which is preliminary data.</text>
</comment>
<protein>
    <submittedName>
        <fullName evidence="2">Uncharacterized protein</fullName>
    </submittedName>
</protein>
<accession>A0A392S8J8</accession>
<dbReference type="Proteomes" id="UP000265520">
    <property type="component" value="Unassembled WGS sequence"/>
</dbReference>
<feature type="non-terminal residue" evidence="2">
    <location>
        <position position="48"/>
    </location>
</feature>
<feature type="region of interest" description="Disordered" evidence="1">
    <location>
        <begin position="26"/>
        <end position="48"/>
    </location>
</feature>
<evidence type="ECO:0000313" key="2">
    <source>
        <dbReference type="EMBL" id="MCI44504.1"/>
    </source>
</evidence>
<keyword evidence="3" id="KW-1185">Reference proteome</keyword>
<reference evidence="2 3" key="1">
    <citation type="journal article" date="2018" name="Front. Plant Sci.">
        <title>Red Clover (Trifolium pratense) and Zigzag Clover (T. medium) - A Picture of Genomic Similarities and Differences.</title>
        <authorList>
            <person name="Dluhosova J."/>
            <person name="Istvanek J."/>
            <person name="Nedelnik J."/>
            <person name="Repkova J."/>
        </authorList>
    </citation>
    <scope>NUCLEOTIDE SEQUENCE [LARGE SCALE GENOMIC DNA]</scope>
    <source>
        <strain evidence="3">cv. 10/8</strain>
        <tissue evidence="2">Leaf</tissue>
    </source>
</reference>
<evidence type="ECO:0000256" key="1">
    <source>
        <dbReference type="SAM" id="MobiDB-lite"/>
    </source>
</evidence>
<feature type="compositionally biased region" description="Basic and acidic residues" evidence="1">
    <location>
        <begin position="30"/>
        <end position="39"/>
    </location>
</feature>
<dbReference type="EMBL" id="LXQA010331472">
    <property type="protein sequence ID" value="MCI44504.1"/>
    <property type="molecule type" value="Genomic_DNA"/>
</dbReference>
<evidence type="ECO:0000313" key="3">
    <source>
        <dbReference type="Proteomes" id="UP000265520"/>
    </source>
</evidence>
<proteinExistence type="predicted"/>
<sequence>MDKDREREHVCRRYKGRAVVWTEESGVGGGERKGSEAMRRWNGCSAVS</sequence>
<name>A0A392S8J8_9FABA</name>
<organism evidence="2 3">
    <name type="scientific">Trifolium medium</name>
    <dbReference type="NCBI Taxonomy" id="97028"/>
    <lineage>
        <taxon>Eukaryota</taxon>
        <taxon>Viridiplantae</taxon>
        <taxon>Streptophyta</taxon>
        <taxon>Embryophyta</taxon>
        <taxon>Tracheophyta</taxon>
        <taxon>Spermatophyta</taxon>
        <taxon>Magnoliopsida</taxon>
        <taxon>eudicotyledons</taxon>
        <taxon>Gunneridae</taxon>
        <taxon>Pentapetalae</taxon>
        <taxon>rosids</taxon>
        <taxon>fabids</taxon>
        <taxon>Fabales</taxon>
        <taxon>Fabaceae</taxon>
        <taxon>Papilionoideae</taxon>
        <taxon>50 kb inversion clade</taxon>
        <taxon>NPAAA clade</taxon>
        <taxon>Hologalegina</taxon>
        <taxon>IRL clade</taxon>
        <taxon>Trifolieae</taxon>
        <taxon>Trifolium</taxon>
    </lineage>
</organism>